<evidence type="ECO:0000256" key="5">
    <source>
        <dbReference type="ARBA" id="ARBA00023125"/>
    </source>
</evidence>
<dbReference type="PANTHER" id="PTHR47782:SF12">
    <property type="entry name" value="ZN(II)2CYS6 TRANSCRIPTION FACTOR (EUROFUNG)"/>
    <property type="match status" value="1"/>
</dbReference>
<dbReference type="Proteomes" id="UP001498476">
    <property type="component" value="Unassembled WGS sequence"/>
</dbReference>
<dbReference type="InterPro" id="IPR007219">
    <property type="entry name" value="XnlR_reg_dom"/>
</dbReference>
<keyword evidence="7" id="KW-0539">Nucleus</keyword>
<comment type="caution">
    <text evidence="9">The sequence shown here is derived from an EMBL/GenBank/DDBJ whole genome shotgun (WGS) entry which is preliminary data.</text>
</comment>
<protein>
    <recommendedName>
        <fullName evidence="8">Xylanolytic transcriptional activator regulatory domain-containing protein</fullName>
    </recommendedName>
</protein>
<evidence type="ECO:0000313" key="10">
    <source>
        <dbReference type="Proteomes" id="UP001498476"/>
    </source>
</evidence>
<name>A0ABR1GRS1_9HYPO</name>
<evidence type="ECO:0000256" key="4">
    <source>
        <dbReference type="ARBA" id="ARBA00023015"/>
    </source>
</evidence>
<keyword evidence="3" id="KW-0862">Zinc</keyword>
<feature type="domain" description="Xylanolytic transcriptional activator regulatory" evidence="8">
    <location>
        <begin position="119"/>
        <end position="277"/>
    </location>
</feature>
<keyword evidence="2" id="KW-0479">Metal-binding</keyword>
<evidence type="ECO:0000256" key="1">
    <source>
        <dbReference type="ARBA" id="ARBA00004123"/>
    </source>
</evidence>
<evidence type="ECO:0000256" key="7">
    <source>
        <dbReference type="ARBA" id="ARBA00023242"/>
    </source>
</evidence>
<dbReference type="CDD" id="cd12148">
    <property type="entry name" value="fungal_TF_MHR"/>
    <property type="match status" value="1"/>
</dbReference>
<evidence type="ECO:0000259" key="8">
    <source>
        <dbReference type="Pfam" id="PF04082"/>
    </source>
</evidence>
<keyword evidence="4" id="KW-0805">Transcription regulation</keyword>
<accession>A0ABR1GRS1</accession>
<organism evidence="9 10">
    <name type="scientific">Neonectria punicea</name>
    <dbReference type="NCBI Taxonomy" id="979145"/>
    <lineage>
        <taxon>Eukaryota</taxon>
        <taxon>Fungi</taxon>
        <taxon>Dikarya</taxon>
        <taxon>Ascomycota</taxon>
        <taxon>Pezizomycotina</taxon>
        <taxon>Sordariomycetes</taxon>
        <taxon>Hypocreomycetidae</taxon>
        <taxon>Hypocreales</taxon>
        <taxon>Nectriaceae</taxon>
        <taxon>Neonectria</taxon>
    </lineage>
</organism>
<sequence>MDNPYFAGLLIVRSYMKSLEDRIAYLETQLTAHGIEDETEGDSEDLIGRIALNCLQPHTFPEGIVNQNGLSLLRSLLSDAMTKVSWVEKKSDNHSLLDELPRETYARVPRQEVARRLVDTYFEHCNFFSPIISSKDDFLAVIEPLYTESSSSDRSLINVRFRALVVFGTSILLLNRTDSSVPISRSEGYFTAATQLFSQHPDAICTGDLEHLANFLFIIQYSCFASNLTAAWHFLGLATRLAVELNLHNERAVEPLLDQHQLNERRWLFWSMYTFERNLSPAEIFNGSLYNGLVLLYYPSYHFPNPSNDDLAVLAQSATDSINCYKKSFRAGELRFYWRTVHNLFRSGVAVVYCAHVARMQRNLNLDLSEMKTSINSCSSILWGMVERYPAGQAYRDIFDSLSNAVVNQRGDRMDLGESHIMFEPSSEEQASIFADMSADLGSTNLPLTALDALSWGFGDLSHVHESI</sequence>
<evidence type="ECO:0000256" key="3">
    <source>
        <dbReference type="ARBA" id="ARBA00022833"/>
    </source>
</evidence>
<keyword evidence="6" id="KW-0804">Transcription</keyword>
<dbReference type="CDD" id="cd14723">
    <property type="entry name" value="ZIP_Ppr1"/>
    <property type="match status" value="1"/>
</dbReference>
<dbReference type="EMBL" id="JAZAVJ010000195">
    <property type="protein sequence ID" value="KAK7408210.1"/>
    <property type="molecule type" value="Genomic_DNA"/>
</dbReference>
<evidence type="ECO:0000313" key="9">
    <source>
        <dbReference type="EMBL" id="KAK7408210.1"/>
    </source>
</evidence>
<dbReference type="Pfam" id="PF04082">
    <property type="entry name" value="Fungal_trans"/>
    <property type="match status" value="1"/>
</dbReference>
<dbReference type="InterPro" id="IPR052202">
    <property type="entry name" value="Yeast_MetPath_Reg"/>
</dbReference>
<evidence type="ECO:0000256" key="2">
    <source>
        <dbReference type="ARBA" id="ARBA00022723"/>
    </source>
</evidence>
<comment type="subcellular location">
    <subcellularLocation>
        <location evidence="1">Nucleus</location>
    </subcellularLocation>
</comment>
<reference evidence="9 10" key="1">
    <citation type="journal article" date="2025" name="Microbiol. Resour. Announc.">
        <title>Draft genome sequences for Neonectria magnoliae and Neonectria punicea, canker pathogens of Liriodendron tulipifera and Acer saccharum in West Virginia.</title>
        <authorList>
            <person name="Petronek H.M."/>
            <person name="Kasson M.T."/>
            <person name="Metheny A.M."/>
            <person name="Stauder C.M."/>
            <person name="Lovett B."/>
            <person name="Lynch S.C."/>
            <person name="Garnas J.R."/>
            <person name="Kasson L.R."/>
            <person name="Stajich J.E."/>
        </authorList>
    </citation>
    <scope>NUCLEOTIDE SEQUENCE [LARGE SCALE GENOMIC DNA]</scope>
    <source>
        <strain evidence="9 10">NRRL 64653</strain>
    </source>
</reference>
<dbReference type="PANTHER" id="PTHR47782">
    <property type="entry name" value="ZN(II)2CYS6 TRANSCRIPTION FACTOR (EUROFUNG)-RELATED"/>
    <property type="match status" value="1"/>
</dbReference>
<gene>
    <name evidence="9" type="ORF">QQX98_009619</name>
</gene>
<evidence type="ECO:0000256" key="6">
    <source>
        <dbReference type="ARBA" id="ARBA00023163"/>
    </source>
</evidence>
<keyword evidence="5" id="KW-0238">DNA-binding</keyword>
<proteinExistence type="predicted"/>
<keyword evidence="10" id="KW-1185">Reference proteome</keyword>